<accession>A0A5D3WQ97</accession>
<dbReference type="SUPFAM" id="SSF53335">
    <property type="entry name" value="S-adenosyl-L-methionine-dependent methyltransferases"/>
    <property type="match status" value="1"/>
</dbReference>
<comment type="similarity">
    <text evidence="7">Belongs to the class I-like SAM-binding methyltransferase superfamily. C5-methyltransferase family.</text>
</comment>
<dbReference type="InterPro" id="IPR001525">
    <property type="entry name" value="C5_MeTfrase"/>
</dbReference>
<gene>
    <name evidence="8" type="ORF">EDC39_102175</name>
</gene>
<evidence type="ECO:0000256" key="4">
    <source>
        <dbReference type="ARBA" id="ARBA00022691"/>
    </source>
</evidence>
<keyword evidence="5" id="KW-0680">Restriction system</keyword>
<dbReference type="PRINTS" id="PR00105">
    <property type="entry name" value="C5METTRFRASE"/>
</dbReference>
<evidence type="ECO:0000256" key="2">
    <source>
        <dbReference type="ARBA" id="ARBA00022603"/>
    </source>
</evidence>
<dbReference type="GO" id="GO:0032259">
    <property type="term" value="P:methylation"/>
    <property type="evidence" value="ECO:0007669"/>
    <property type="project" value="UniProtKB-KW"/>
</dbReference>
<keyword evidence="4 7" id="KW-0949">S-adenosyl-L-methionine</keyword>
<keyword evidence="2 7" id="KW-0489">Methyltransferase</keyword>
<evidence type="ECO:0000256" key="7">
    <source>
        <dbReference type="PROSITE-ProRule" id="PRU01016"/>
    </source>
</evidence>
<dbReference type="PANTHER" id="PTHR46098:SF1">
    <property type="entry name" value="TRNA (CYTOSINE(38)-C(5))-METHYLTRANSFERASE"/>
    <property type="match status" value="1"/>
</dbReference>
<dbReference type="PROSITE" id="PS51679">
    <property type="entry name" value="SAM_MT_C5"/>
    <property type="match status" value="1"/>
</dbReference>
<proteinExistence type="inferred from homology"/>
<sequence length="310" mass="34623">MARQVRALEFFCGIGGFAAAVRGHDVEVVCAFDQNLSAIGVYRHNFPEHEVRTGNLERITPDDLASLPADFWWLSPPCQPYSVRGRGADLDDPRARSLMHLLDILRQLPGELRPRNLALENVTGFARSRARRMLLACLQDLGYRIRECTLCPTELGIPMRRPRYYLAASRSFLAAPDPVARPPMRPLADYLLPEAAVDPRLLLPAEIVERFGNGFRILEPAADDAYTTCFTAGYGKSLMHAGSYLRCGPGVRRFAPMEIAALLHFPADFRFPAGMSLRQCWKLLGNSLSVAAVRQVLRQFFYPSTGEDEG</sequence>
<evidence type="ECO:0000256" key="1">
    <source>
        <dbReference type="ARBA" id="ARBA00011975"/>
    </source>
</evidence>
<dbReference type="Gene3D" id="3.90.120.10">
    <property type="entry name" value="DNA Methylase, subunit A, domain 2"/>
    <property type="match status" value="1"/>
</dbReference>
<dbReference type="Gene3D" id="3.40.50.150">
    <property type="entry name" value="Vaccinia Virus protein VP39"/>
    <property type="match status" value="1"/>
</dbReference>
<keyword evidence="9" id="KW-1185">Reference proteome</keyword>
<organism evidence="8 9">
    <name type="scientific">Geothermobacter ehrlichii</name>
    <dbReference type="NCBI Taxonomy" id="213224"/>
    <lineage>
        <taxon>Bacteria</taxon>
        <taxon>Pseudomonadati</taxon>
        <taxon>Thermodesulfobacteriota</taxon>
        <taxon>Desulfuromonadia</taxon>
        <taxon>Desulfuromonadales</taxon>
        <taxon>Geothermobacteraceae</taxon>
        <taxon>Geothermobacter</taxon>
    </lineage>
</organism>
<dbReference type="EMBL" id="VNIB01000002">
    <property type="protein sequence ID" value="TYO99650.1"/>
    <property type="molecule type" value="Genomic_DNA"/>
</dbReference>
<dbReference type="AlphaFoldDB" id="A0A5D3WQ97"/>
<evidence type="ECO:0000256" key="5">
    <source>
        <dbReference type="ARBA" id="ARBA00022747"/>
    </source>
</evidence>
<dbReference type="GO" id="GO:0009307">
    <property type="term" value="P:DNA restriction-modification system"/>
    <property type="evidence" value="ECO:0007669"/>
    <property type="project" value="UniProtKB-KW"/>
</dbReference>
<protein>
    <recommendedName>
        <fullName evidence="1">DNA (cytosine-5-)-methyltransferase</fullName>
        <ecNumber evidence="1">2.1.1.37</ecNumber>
    </recommendedName>
</protein>
<keyword evidence="3 7" id="KW-0808">Transferase</keyword>
<evidence type="ECO:0000313" key="8">
    <source>
        <dbReference type="EMBL" id="TYO99650.1"/>
    </source>
</evidence>
<dbReference type="PANTHER" id="PTHR46098">
    <property type="entry name" value="TRNA (CYTOSINE(38)-C(5))-METHYLTRANSFERASE"/>
    <property type="match status" value="1"/>
</dbReference>
<comment type="caution">
    <text evidence="8">The sequence shown here is derived from an EMBL/GenBank/DDBJ whole genome shotgun (WGS) entry which is preliminary data.</text>
</comment>
<evidence type="ECO:0000313" key="9">
    <source>
        <dbReference type="Proteomes" id="UP000324159"/>
    </source>
</evidence>
<dbReference type="Proteomes" id="UP000324159">
    <property type="component" value="Unassembled WGS sequence"/>
</dbReference>
<feature type="active site" evidence="7">
    <location>
        <position position="78"/>
    </location>
</feature>
<dbReference type="EC" id="2.1.1.37" evidence="1"/>
<dbReference type="RefSeq" id="WP_246140165.1">
    <property type="nucleotide sequence ID" value="NZ_VNIB01000002.1"/>
</dbReference>
<name>A0A5D3WQ97_9BACT</name>
<dbReference type="InterPro" id="IPR050750">
    <property type="entry name" value="C5-MTase"/>
</dbReference>
<dbReference type="Pfam" id="PF00145">
    <property type="entry name" value="DNA_methylase"/>
    <property type="match status" value="1"/>
</dbReference>
<comment type="catalytic activity">
    <reaction evidence="6">
        <text>a 2'-deoxycytidine in DNA + S-adenosyl-L-methionine = a 5-methyl-2'-deoxycytidine in DNA + S-adenosyl-L-homocysteine + H(+)</text>
        <dbReference type="Rhea" id="RHEA:13681"/>
        <dbReference type="Rhea" id="RHEA-COMP:11369"/>
        <dbReference type="Rhea" id="RHEA-COMP:11370"/>
        <dbReference type="ChEBI" id="CHEBI:15378"/>
        <dbReference type="ChEBI" id="CHEBI:57856"/>
        <dbReference type="ChEBI" id="CHEBI:59789"/>
        <dbReference type="ChEBI" id="CHEBI:85452"/>
        <dbReference type="ChEBI" id="CHEBI:85454"/>
        <dbReference type="EC" id="2.1.1.37"/>
    </reaction>
</comment>
<reference evidence="8 9" key="1">
    <citation type="submission" date="2019-07" db="EMBL/GenBank/DDBJ databases">
        <title>Genomic Encyclopedia of Type Strains, Phase IV (KMG-IV): sequencing the most valuable type-strain genomes for metagenomic binning, comparative biology and taxonomic classification.</title>
        <authorList>
            <person name="Goeker M."/>
        </authorList>
    </citation>
    <scope>NUCLEOTIDE SEQUENCE [LARGE SCALE GENOMIC DNA]</scope>
    <source>
        <strain evidence="8 9">SS015</strain>
    </source>
</reference>
<dbReference type="InterPro" id="IPR029063">
    <property type="entry name" value="SAM-dependent_MTases_sf"/>
</dbReference>
<evidence type="ECO:0000256" key="6">
    <source>
        <dbReference type="ARBA" id="ARBA00047422"/>
    </source>
</evidence>
<dbReference type="GO" id="GO:0003886">
    <property type="term" value="F:DNA (cytosine-5-)-methyltransferase activity"/>
    <property type="evidence" value="ECO:0007669"/>
    <property type="project" value="UniProtKB-EC"/>
</dbReference>
<evidence type="ECO:0000256" key="3">
    <source>
        <dbReference type="ARBA" id="ARBA00022679"/>
    </source>
</evidence>